<sequence length="435" mass="49884">MENLISLTLILIDGSPFVLTSSNINFLNDFLEIFCIEFSENGDAVVCSNGIENQTNIDAFIQKYRNVNSIERIYQLKNNLKNLPENSLFYIVLGKLDSENWVGYFSKLLSLNKIEKNDIPNFVENEEFLKFIKIYNVAAFGNRRVVIGSKGYCRFCKTHEGNYNSFGSLVTFKNESHAISEALGNKKLITRDECDACNDRFSRGIEPSLINYLKISRSLFGIKGKKGRSKLKGNEFEIDKESINIKYDGTISELVSLDEVSQTLNLADNDYFVPLHIYKCLVKFAIGVLPEQELQFFEETVSWINGLKTTIDLPRIISFDTGKIYSEPLLFIFTKKLNSYIELPYTYAEFRFANKGLVFIIPFCSKDTGKLTTEPDSEFDKVWNLTLGAHPNIDDRNILRYDFTSEERKKIAINLVVKNLKFGENAFVEEPNDFQ</sequence>
<proteinExistence type="predicted"/>
<accession>A0ABT6YIR0</accession>
<name>A0ABT6YIR0_9BACT</name>
<evidence type="ECO:0008006" key="3">
    <source>
        <dbReference type="Google" id="ProtNLM"/>
    </source>
</evidence>
<keyword evidence="2" id="KW-1185">Reference proteome</keyword>
<evidence type="ECO:0000313" key="1">
    <source>
        <dbReference type="EMBL" id="MDI9863008.1"/>
    </source>
</evidence>
<gene>
    <name evidence="1" type="ORF">QM480_01625</name>
</gene>
<protein>
    <recommendedName>
        <fullName evidence="3">HNH endonuclease 5 domain-containing protein</fullName>
    </recommendedName>
</protein>
<dbReference type="EMBL" id="JASHID010000001">
    <property type="protein sequence ID" value="MDI9863008.1"/>
    <property type="molecule type" value="Genomic_DNA"/>
</dbReference>
<dbReference type="Proteomes" id="UP001236569">
    <property type="component" value="Unassembled WGS sequence"/>
</dbReference>
<dbReference type="RefSeq" id="WP_283368355.1">
    <property type="nucleotide sequence ID" value="NZ_JASHID010000001.1"/>
</dbReference>
<organism evidence="1 2">
    <name type="scientific">Flectobacillus longus</name>
    <dbReference type="NCBI Taxonomy" id="2984207"/>
    <lineage>
        <taxon>Bacteria</taxon>
        <taxon>Pseudomonadati</taxon>
        <taxon>Bacteroidota</taxon>
        <taxon>Cytophagia</taxon>
        <taxon>Cytophagales</taxon>
        <taxon>Flectobacillaceae</taxon>
        <taxon>Flectobacillus</taxon>
    </lineage>
</organism>
<evidence type="ECO:0000313" key="2">
    <source>
        <dbReference type="Proteomes" id="UP001236569"/>
    </source>
</evidence>
<comment type="caution">
    <text evidence="1">The sequence shown here is derived from an EMBL/GenBank/DDBJ whole genome shotgun (WGS) entry which is preliminary data.</text>
</comment>
<reference evidence="1 2" key="1">
    <citation type="submission" date="2023-05" db="EMBL/GenBank/DDBJ databases">
        <title>Novel species of genus Flectobacillus isolated from stream in China.</title>
        <authorList>
            <person name="Lu H."/>
        </authorList>
    </citation>
    <scope>NUCLEOTIDE SEQUENCE [LARGE SCALE GENOMIC DNA]</scope>
    <source>
        <strain evidence="1 2">DC10W</strain>
    </source>
</reference>